<evidence type="ECO:0000313" key="2">
    <source>
        <dbReference type="Proteomes" id="UP001396334"/>
    </source>
</evidence>
<keyword evidence="2" id="KW-1185">Reference proteome</keyword>
<proteinExistence type="predicted"/>
<sequence length="67" mass="7774">MQEREKHKGRQSSDSIFFLIFFLKSLSSGWFRSGFLLFLPAFGVLVHRGCFADCSVLKLWRSKEVVC</sequence>
<gene>
    <name evidence="1" type="ORF">V6N11_024732</name>
</gene>
<name>A0ABR2QN00_9ROSI</name>
<accession>A0ABR2QN00</accession>
<dbReference type="Proteomes" id="UP001396334">
    <property type="component" value="Unassembled WGS sequence"/>
</dbReference>
<reference evidence="1 2" key="1">
    <citation type="journal article" date="2024" name="G3 (Bethesda)">
        <title>Genome assembly of Hibiscus sabdariffa L. provides insights into metabolisms of medicinal natural products.</title>
        <authorList>
            <person name="Kim T."/>
        </authorList>
    </citation>
    <scope>NUCLEOTIDE SEQUENCE [LARGE SCALE GENOMIC DNA]</scope>
    <source>
        <strain evidence="1">TK-2024</strain>
        <tissue evidence="1">Old leaves</tissue>
    </source>
</reference>
<organism evidence="1 2">
    <name type="scientific">Hibiscus sabdariffa</name>
    <name type="common">roselle</name>
    <dbReference type="NCBI Taxonomy" id="183260"/>
    <lineage>
        <taxon>Eukaryota</taxon>
        <taxon>Viridiplantae</taxon>
        <taxon>Streptophyta</taxon>
        <taxon>Embryophyta</taxon>
        <taxon>Tracheophyta</taxon>
        <taxon>Spermatophyta</taxon>
        <taxon>Magnoliopsida</taxon>
        <taxon>eudicotyledons</taxon>
        <taxon>Gunneridae</taxon>
        <taxon>Pentapetalae</taxon>
        <taxon>rosids</taxon>
        <taxon>malvids</taxon>
        <taxon>Malvales</taxon>
        <taxon>Malvaceae</taxon>
        <taxon>Malvoideae</taxon>
        <taxon>Hibiscus</taxon>
    </lineage>
</organism>
<protein>
    <submittedName>
        <fullName evidence="1">Uncharacterized protein</fullName>
    </submittedName>
</protein>
<comment type="caution">
    <text evidence="1">The sequence shown here is derived from an EMBL/GenBank/DDBJ whole genome shotgun (WGS) entry which is preliminary data.</text>
</comment>
<evidence type="ECO:0000313" key="1">
    <source>
        <dbReference type="EMBL" id="KAK9002043.1"/>
    </source>
</evidence>
<dbReference type="EMBL" id="JBBPBN010000035">
    <property type="protein sequence ID" value="KAK9002043.1"/>
    <property type="molecule type" value="Genomic_DNA"/>
</dbReference>